<dbReference type="RefSeq" id="XP_043016583.1">
    <property type="nucleotide sequence ID" value="XM_043147869.1"/>
</dbReference>
<evidence type="ECO:0000259" key="3">
    <source>
        <dbReference type="Pfam" id="PF20151"/>
    </source>
</evidence>
<dbReference type="GeneID" id="66070969"/>
<keyword evidence="2" id="KW-0472">Membrane</keyword>
<proteinExistence type="predicted"/>
<comment type="caution">
    <text evidence="4">The sequence shown here is derived from an EMBL/GenBank/DDBJ whole genome shotgun (WGS) entry which is preliminary data.</text>
</comment>
<feature type="transmembrane region" description="Helical" evidence="2">
    <location>
        <begin position="144"/>
        <end position="167"/>
    </location>
</feature>
<keyword evidence="5" id="KW-1185">Reference proteome</keyword>
<reference evidence="4" key="1">
    <citation type="journal article" date="2021" name="Genome Biol. Evol.">
        <title>The assembled and annotated genome of the fairy-ring fungus Marasmius oreades.</title>
        <authorList>
            <person name="Hiltunen M."/>
            <person name="Ament-Velasquez S.L."/>
            <person name="Johannesson H."/>
        </authorList>
    </citation>
    <scope>NUCLEOTIDE SEQUENCE</scope>
    <source>
        <strain evidence="4">03SP1</strain>
    </source>
</reference>
<feature type="transmembrane region" description="Helical" evidence="2">
    <location>
        <begin position="237"/>
        <end position="257"/>
    </location>
</feature>
<dbReference type="InterPro" id="IPR045340">
    <property type="entry name" value="DUF6533"/>
</dbReference>
<feature type="compositionally biased region" description="Polar residues" evidence="1">
    <location>
        <begin position="311"/>
        <end position="323"/>
    </location>
</feature>
<dbReference type="EMBL" id="CM032181">
    <property type="protein sequence ID" value="KAG7100113.1"/>
    <property type="molecule type" value="Genomic_DNA"/>
</dbReference>
<keyword evidence="2" id="KW-1133">Transmembrane helix</keyword>
<evidence type="ECO:0000256" key="2">
    <source>
        <dbReference type="SAM" id="Phobius"/>
    </source>
</evidence>
<protein>
    <recommendedName>
        <fullName evidence="3">DUF6533 domain-containing protein</fullName>
    </recommendedName>
</protein>
<evidence type="ECO:0000313" key="5">
    <source>
        <dbReference type="Proteomes" id="UP001049176"/>
    </source>
</evidence>
<dbReference type="KEGG" id="more:E1B28_001893"/>
<dbReference type="Proteomes" id="UP001049176">
    <property type="component" value="Chromosome 1"/>
</dbReference>
<sequence length="332" mass="37491">MADKTATLTTFEVTIQALGRQQIIRYLQGSSKSEYHLCFSILHTTVFNTTLLVYDIIINLQLEVEHIWTRKWSFFTVLYILQRYLPLFDEAGATLYYDFGANLSIHNCALYYKIAGASSAVGIGLSEVVLTFRVWAVWEGSFPVAIGLVVFFLACWVPAVLVLAQFMNSVEFVPLTFPNFRGCSSIAGRNHIPIYLVWVLWIVYDAGAFVMILIPGVAAYRRGGRSELVKTIYQDGVVYYALVFLTSMFNVVVTLTLPPDCILILAEFERVLHSVLTSHAILHIRRVYLQQSTPQTMSQIQFGRNEHISSFHTTEPPNTNAESLPNPVDIET</sequence>
<keyword evidence="2" id="KW-0812">Transmembrane</keyword>
<feature type="transmembrane region" description="Helical" evidence="2">
    <location>
        <begin position="195"/>
        <end position="217"/>
    </location>
</feature>
<accession>A0A9P7V4I1</accession>
<feature type="region of interest" description="Disordered" evidence="1">
    <location>
        <begin position="311"/>
        <end position="332"/>
    </location>
</feature>
<evidence type="ECO:0000313" key="4">
    <source>
        <dbReference type="EMBL" id="KAG7100113.1"/>
    </source>
</evidence>
<dbReference type="AlphaFoldDB" id="A0A9P7V4I1"/>
<dbReference type="OrthoDB" id="3350812at2759"/>
<name>A0A9P7V4I1_9AGAR</name>
<feature type="transmembrane region" description="Helical" evidence="2">
    <location>
        <begin position="110"/>
        <end position="132"/>
    </location>
</feature>
<gene>
    <name evidence="4" type="ORF">E1B28_001893</name>
</gene>
<organism evidence="4 5">
    <name type="scientific">Marasmius oreades</name>
    <name type="common">fairy-ring Marasmius</name>
    <dbReference type="NCBI Taxonomy" id="181124"/>
    <lineage>
        <taxon>Eukaryota</taxon>
        <taxon>Fungi</taxon>
        <taxon>Dikarya</taxon>
        <taxon>Basidiomycota</taxon>
        <taxon>Agaricomycotina</taxon>
        <taxon>Agaricomycetes</taxon>
        <taxon>Agaricomycetidae</taxon>
        <taxon>Agaricales</taxon>
        <taxon>Marasmiineae</taxon>
        <taxon>Marasmiaceae</taxon>
        <taxon>Marasmius</taxon>
    </lineage>
</organism>
<dbReference type="Pfam" id="PF20151">
    <property type="entry name" value="DUF6533"/>
    <property type="match status" value="1"/>
</dbReference>
<evidence type="ECO:0000256" key="1">
    <source>
        <dbReference type="SAM" id="MobiDB-lite"/>
    </source>
</evidence>
<feature type="domain" description="DUF6533" evidence="3">
    <location>
        <begin position="49"/>
        <end position="88"/>
    </location>
</feature>